<dbReference type="RefSeq" id="XP_025374212.1">
    <property type="nucleotide sequence ID" value="XM_025518376.1"/>
</dbReference>
<feature type="compositionally biased region" description="Low complexity" evidence="1">
    <location>
        <begin position="158"/>
        <end position="170"/>
    </location>
</feature>
<accession>A0A316YDT4</accession>
<feature type="compositionally biased region" description="Basic and acidic residues" evidence="1">
    <location>
        <begin position="143"/>
        <end position="157"/>
    </location>
</feature>
<feature type="chain" id="PRO_5016249500" evidence="2">
    <location>
        <begin position="23"/>
        <end position="525"/>
    </location>
</feature>
<name>A0A316YDT4_9BASI</name>
<gene>
    <name evidence="3" type="ORF">FA10DRAFT_191821</name>
</gene>
<proteinExistence type="predicted"/>
<keyword evidence="2" id="KW-0732">Signal</keyword>
<reference evidence="3 4" key="1">
    <citation type="journal article" date="2018" name="Mol. Biol. Evol.">
        <title>Broad Genomic Sampling Reveals a Smut Pathogenic Ancestry of the Fungal Clade Ustilaginomycotina.</title>
        <authorList>
            <person name="Kijpornyongpan T."/>
            <person name="Mondo S.J."/>
            <person name="Barry K."/>
            <person name="Sandor L."/>
            <person name="Lee J."/>
            <person name="Lipzen A."/>
            <person name="Pangilinan J."/>
            <person name="LaButti K."/>
            <person name="Hainaut M."/>
            <person name="Henrissat B."/>
            <person name="Grigoriev I.V."/>
            <person name="Spatafora J.W."/>
            <person name="Aime M.C."/>
        </authorList>
    </citation>
    <scope>NUCLEOTIDE SEQUENCE [LARGE SCALE GENOMIC DNA]</scope>
    <source>
        <strain evidence="3 4">MCA 4198</strain>
    </source>
</reference>
<evidence type="ECO:0000313" key="4">
    <source>
        <dbReference type="Proteomes" id="UP000245768"/>
    </source>
</evidence>
<feature type="region of interest" description="Disordered" evidence="1">
    <location>
        <begin position="39"/>
        <end position="93"/>
    </location>
</feature>
<feature type="signal peptide" evidence="2">
    <location>
        <begin position="1"/>
        <end position="22"/>
    </location>
</feature>
<feature type="region of interest" description="Disordered" evidence="1">
    <location>
        <begin position="124"/>
        <end position="405"/>
    </location>
</feature>
<sequence length="525" mass="57876">MVHCAYLLALLCISVCLTVASASLPLASDASRDIHLVRRGRKKGNPVQATTYGIRKDPEEEKHSFPEEAENRAGPDLSPNLVTPPFSHSKDSPFHDYHRHSEIDKGAALLLSLSKPMVNREEMYLGPPETTLSSFATTKKRRISEAETTSRKEDQMRTKSLSSSSSAQTKSTDDSVEGSSDEEVTSKRREKPLLPGLIKKRGVPDLNEPALEQEWSSGRPSEAPLAPEKSTPSSPDRLAWEQGERATMTAPRFSRGFDLNGPAHSASTAAEEQQHFNKAPPVTGPQEPGKHIRVASSDTQAVHSIALNDLTNYGEGETSSGTSRRRTSTHEASGTSGPPSPKHSFDLNELFVDNGESSEHGIMSSSSVRRAKKKMGETDEVTSSHHSRGSRSSSPSSSLPTTSAAIQEPDLWSWNHDGKFNRTRSKRLKSSRFTTGTPIFASSSRGKEFSKTCRPRHTHRLLHHTRRPLHHLGFHHPALSAQSRIFPRDRLLRRLVHGGTDVVRRSHRAQSLPCTPRRVGLLLKN</sequence>
<evidence type="ECO:0000256" key="1">
    <source>
        <dbReference type="SAM" id="MobiDB-lite"/>
    </source>
</evidence>
<organism evidence="3 4">
    <name type="scientific">Acaromyces ingoldii</name>
    <dbReference type="NCBI Taxonomy" id="215250"/>
    <lineage>
        <taxon>Eukaryota</taxon>
        <taxon>Fungi</taxon>
        <taxon>Dikarya</taxon>
        <taxon>Basidiomycota</taxon>
        <taxon>Ustilaginomycotina</taxon>
        <taxon>Exobasidiomycetes</taxon>
        <taxon>Exobasidiales</taxon>
        <taxon>Cryptobasidiaceae</taxon>
        <taxon>Acaromyces</taxon>
    </lineage>
</organism>
<evidence type="ECO:0000256" key="2">
    <source>
        <dbReference type="SAM" id="SignalP"/>
    </source>
</evidence>
<dbReference type="EMBL" id="KZ819641">
    <property type="protein sequence ID" value="PWN87014.1"/>
    <property type="molecule type" value="Genomic_DNA"/>
</dbReference>
<keyword evidence="4" id="KW-1185">Reference proteome</keyword>
<feature type="compositionally biased region" description="Acidic residues" evidence="1">
    <location>
        <begin position="174"/>
        <end position="183"/>
    </location>
</feature>
<feature type="compositionally biased region" description="Basic and acidic residues" evidence="1">
    <location>
        <begin position="54"/>
        <end position="73"/>
    </location>
</feature>
<dbReference type="AlphaFoldDB" id="A0A316YDT4"/>
<feature type="compositionally biased region" description="Low complexity" evidence="1">
    <location>
        <begin position="390"/>
        <end position="403"/>
    </location>
</feature>
<dbReference type="GeneID" id="37040292"/>
<protein>
    <submittedName>
        <fullName evidence="3">Uncharacterized protein</fullName>
    </submittedName>
</protein>
<dbReference type="Proteomes" id="UP000245768">
    <property type="component" value="Unassembled WGS sequence"/>
</dbReference>
<dbReference type="InParanoid" id="A0A316YDT4"/>
<evidence type="ECO:0000313" key="3">
    <source>
        <dbReference type="EMBL" id="PWN87014.1"/>
    </source>
</evidence>